<proteinExistence type="predicted"/>
<organism evidence="1 2">
    <name type="scientific">Paragonimus westermani</name>
    <dbReference type="NCBI Taxonomy" id="34504"/>
    <lineage>
        <taxon>Eukaryota</taxon>
        <taxon>Metazoa</taxon>
        <taxon>Spiralia</taxon>
        <taxon>Lophotrochozoa</taxon>
        <taxon>Platyhelminthes</taxon>
        <taxon>Trematoda</taxon>
        <taxon>Digenea</taxon>
        <taxon>Plagiorchiida</taxon>
        <taxon>Troglotremata</taxon>
        <taxon>Troglotrematidae</taxon>
        <taxon>Paragonimus</taxon>
    </lineage>
</organism>
<evidence type="ECO:0008006" key="3">
    <source>
        <dbReference type="Google" id="ProtNLM"/>
    </source>
</evidence>
<sequence>MTNLIPTIFHVETARKPVNWLKTTKDPPERLTRWAIRQQDFNSITRHVIGTNNEVPDALSRPIQKTELSTEAIPVNAVLVAGKELLVNQQQDPQVREICEHLLAGTKPKTSTSGLIELLNIGDRPHPMNGQLFVNVEIGDQVKVRDYDQSKTSGCGAGQIKRRWKGPLTITNLRNSSVQINQGPSGQWINAAHLALWHSCGMFIKGEANVVDYQTRSTCVLVKHKGSDMDRPLGTSSNQLRALLFSLSVARSVEATGAAGGSN</sequence>
<evidence type="ECO:0000313" key="2">
    <source>
        <dbReference type="Proteomes" id="UP000324629"/>
    </source>
</evidence>
<dbReference type="Proteomes" id="UP000324629">
    <property type="component" value="Unassembled WGS sequence"/>
</dbReference>
<protein>
    <recommendedName>
        <fullName evidence="3">Reverse transcriptase RNase H-like domain-containing protein</fullName>
    </recommendedName>
</protein>
<dbReference type="AlphaFoldDB" id="A0A5J4NVQ7"/>
<gene>
    <name evidence="1" type="ORF">DEA37_0009779</name>
</gene>
<name>A0A5J4NVQ7_9TREM</name>
<dbReference type="EMBL" id="QNGE01000626">
    <property type="protein sequence ID" value="KAA3679807.1"/>
    <property type="molecule type" value="Genomic_DNA"/>
</dbReference>
<accession>A0A5J4NVQ7</accession>
<keyword evidence="2" id="KW-1185">Reference proteome</keyword>
<evidence type="ECO:0000313" key="1">
    <source>
        <dbReference type="EMBL" id="KAA3679807.1"/>
    </source>
</evidence>
<comment type="caution">
    <text evidence="1">The sequence shown here is derived from an EMBL/GenBank/DDBJ whole genome shotgun (WGS) entry which is preliminary data.</text>
</comment>
<reference evidence="1 2" key="1">
    <citation type="journal article" date="2019" name="Gigascience">
        <title>Whole-genome sequence of the oriental lung fluke Paragonimus westermani.</title>
        <authorList>
            <person name="Oey H."/>
            <person name="Zakrzewski M."/>
            <person name="Narain K."/>
            <person name="Devi K.R."/>
            <person name="Agatsuma T."/>
            <person name="Nawaratna S."/>
            <person name="Gobert G.N."/>
            <person name="Jones M.K."/>
            <person name="Ragan M.A."/>
            <person name="McManus D.P."/>
            <person name="Krause L."/>
        </authorList>
    </citation>
    <scope>NUCLEOTIDE SEQUENCE [LARGE SCALE GENOMIC DNA]</scope>
    <source>
        <strain evidence="1 2">IND2009</strain>
    </source>
</reference>